<dbReference type="PANTHER" id="PTHR34988">
    <property type="entry name" value="PROTEIN, PUTATIVE-RELATED"/>
    <property type="match status" value="1"/>
</dbReference>
<proteinExistence type="predicted"/>
<dbReference type="Pfam" id="PF03479">
    <property type="entry name" value="PCC"/>
    <property type="match status" value="1"/>
</dbReference>
<dbReference type="Gene3D" id="3.30.1330.80">
    <property type="entry name" value="Hypothetical protein, similar to alpha- acetolactate decarboxylase, domain 2"/>
    <property type="match status" value="1"/>
</dbReference>
<keyword evidence="3" id="KW-1185">Reference proteome</keyword>
<dbReference type="PANTHER" id="PTHR34988:SF1">
    <property type="entry name" value="DNA-BINDING PROTEIN"/>
    <property type="match status" value="1"/>
</dbReference>
<dbReference type="PROSITE" id="PS51742">
    <property type="entry name" value="PPC"/>
    <property type="match status" value="1"/>
</dbReference>
<reference evidence="2" key="1">
    <citation type="submission" date="2025-08" db="UniProtKB">
        <authorList>
            <consortium name="Ensembl"/>
        </authorList>
    </citation>
    <scope>IDENTIFICATION</scope>
</reference>
<reference evidence="2" key="2">
    <citation type="submission" date="2025-09" db="UniProtKB">
        <authorList>
            <consortium name="Ensembl"/>
        </authorList>
    </citation>
    <scope>IDENTIFICATION</scope>
</reference>
<evidence type="ECO:0000259" key="1">
    <source>
        <dbReference type="PROSITE" id="PS51742"/>
    </source>
</evidence>
<dbReference type="Proteomes" id="UP000694523">
    <property type="component" value="Unplaced"/>
</dbReference>
<dbReference type="InterPro" id="IPR005175">
    <property type="entry name" value="PPC_dom"/>
</dbReference>
<dbReference type="Ensembl" id="ENSNMLT00000003251.1">
    <property type="protein sequence ID" value="ENSNMLP00000002823.1"/>
    <property type="gene ID" value="ENSNMLG00000002053.1"/>
</dbReference>
<accession>A0A8C6S8T1</accession>
<name>A0A8C6S8T1_9GOBI</name>
<evidence type="ECO:0000313" key="2">
    <source>
        <dbReference type="Ensembl" id="ENSNMLP00000002823.1"/>
    </source>
</evidence>
<feature type="domain" description="PPC" evidence="1">
    <location>
        <begin position="1"/>
        <end position="136"/>
    </location>
</feature>
<dbReference type="SUPFAM" id="SSF117856">
    <property type="entry name" value="AF0104/ALDC/Ptd012-like"/>
    <property type="match status" value="1"/>
</dbReference>
<dbReference type="CDD" id="cd11378">
    <property type="entry name" value="DUF296"/>
    <property type="match status" value="1"/>
</dbReference>
<sequence>MSSLQVHALRLGPGAELLSSLRDFVDQRRLRAPFVLTCVGSVTMATLRLANATADNVNEVLELSGRFEIVSLVGTLNPEPHLHVSLSDSRGRTVGGHVLGNLRVFTTAEVVIGEARSCCSPETWTRRPGSKSWWCRRGARRRKPTETPENHE</sequence>
<dbReference type="AlphaFoldDB" id="A0A8C6S8T1"/>
<evidence type="ECO:0000313" key="3">
    <source>
        <dbReference type="Proteomes" id="UP000694523"/>
    </source>
</evidence>
<protein>
    <recommendedName>
        <fullName evidence="1">PPC domain-containing protein</fullName>
    </recommendedName>
</protein>
<organism evidence="2 3">
    <name type="scientific">Neogobius melanostomus</name>
    <name type="common">round goby</name>
    <dbReference type="NCBI Taxonomy" id="47308"/>
    <lineage>
        <taxon>Eukaryota</taxon>
        <taxon>Metazoa</taxon>
        <taxon>Chordata</taxon>
        <taxon>Craniata</taxon>
        <taxon>Vertebrata</taxon>
        <taxon>Euteleostomi</taxon>
        <taxon>Actinopterygii</taxon>
        <taxon>Neopterygii</taxon>
        <taxon>Teleostei</taxon>
        <taxon>Neoteleostei</taxon>
        <taxon>Acanthomorphata</taxon>
        <taxon>Gobiaria</taxon>
        <taxon>Gobiiformes</taxon>
        <taxon>Gobioidei</taxon>
        <taxon>Gobiidae</taxon>
        <taxon>Benthophilinae</taxon>
        <taxon>Neogobiini</taxon>
        <taxon>Neogobius</taxon>
    </lineage>
</organism>